<evidence type="ECO:0000313" key="6">
    <source>
        <dbReference type="EMBL" id="MDR7097447.1"/>
    </source>
</evidence>
<dbReference type="PANTHER" id="PTHR42978">
    <property type="entry name" value="QUORUM-QUENCHING LACTONASE YTNP-RELATED-RELATED"/>
    <property type="match status" value="1"/>
</dbReference>
<evidence type="ECO:0000256" key="2">
    <source>
        <dbReference type="ARBA" id="ARBA00022723"/>
    </source>
</evidence>
<gene>
    <name evidence="6" type="ORF">J2X09_005223</name>
</gene>
<comment type="similarity">
    <text evidence="1">Belongs to the metallo-beta-lactamase superfamily.</text>
</comment>
<accession>A0ABU1VJ35</accession>
<proteinExistence type="inferred from homology"/>
<evidence type="ECO:0000256" key="4">
    <source>
        <dbReference type="ARBA" id="ARBA00022833"/>
    </source>
</evidence>
<evidence type="ECO:0000313" key="7">
    <source>
        <dbReference type="Proteomes" id="UP001265550"/>
    </source>
</evidence>
<evidence type="ECO:0000256" key="3">
    <source>
        <dbReference type="ARBA" id="ARBA00022801"/>
    </source>
</evidence>
<dbReference type="EMBL" id="JAVDWE010000026">
    <property type="protein sequence ID" value="MDR7097447.1"/>
    <property type="molecule type" value="Genomic_DNA"/>
</dbReference>
<keyword evidence="2" id="KW-0479">Metal-binding</keyword>
<dbReference type="SMART" id="SM00849">
    <property type="entry name" value="Lactamase_B"/>
    <property type="match status" value="1"/>
</dbReference>
<sequence>MSGLLRIGNATVARVVETRVAYEPKYLFKQLPDQHIEQVREALPSWSIEAGSQRIYLTFQSFVIRHGGRTILVDTCNGNHKNRPDMPRWHQTDFPYLERLKSAGVHPDEVDVVLCSHLHADHVGWNTRLDNGRWVPTFRNARYLVSDVEMGHWRERHAIDPAASVNHGSWQDSVLPVEEAGLLDEVSVDHVLGSCIDTEIRLEHAPGHTPGQVHLVLSSSSGELIYCADTIHHPLQIADPQYALTDDDPGAALASRQRLINRCMHSGATLLPAHFDEAGTIERHLGSARFRSF</sequence>
<keyword evidence="4" id="KW-0862">Zinc</keyword>
<dbReference type="RefSeq" id="WP_204735831.1">
    <property type="nucleotide sequence ID" value="NZ_JAVDWE010000026.1"/>
</dbReference>
<feature type="domain" description="Metallo-beta-lactamase" evidence="5">
    <location>
        <begin position="58"/>
        <end position="274"/>
    </location>
</feature>
<keyword evidence="3" id="KW-0378">Hydrolase</keyword>
<dbReference type="InterPro" id="IPR036866">
    <property type="entry name" value="RibonucZ/Hydroxyglut_hydro"/>
</dbReference>
<dbReference type="InterPro" id="IPR051013">
    <property type="entry name" value="MBL_superfamily_lactonases"/>
</dbReference>
<dbReference type="SUPFAM" id="SSF56281">
    <property type="entry name" value="Metallo-hydrolase/oxidoreductase"/>
    <property type="match status" value="1"/>
</dbReference>
<name>A0ABU1VJ35_9BURK</name>
<evidence type="ECO:0000259" key="5">
    <source>
        <dbReference type="SMART" id="SM00849"/>
    </source>
</evidence>
<dbReference type="Gene3D" id="3.60.15.10">
    <property type="entry name" value="Ribonuclease Z/Hydroxyacylglutathione hydrolase-like"/>
    <property type="match status" value="1"/>
</dbReference>
<dbReference type="Proteomes" id="UP001265550">
    <property type="component" value="Unassembled WGS sequence"/>
</dbReference>
<comment type="caution">
    <text evidence="6">The sequence shown here is derived from an EMBL/GenBank/DDBJ whole genome shotgun (WGS) entry which is preliminary data.</text>
</comment>
<keyword evidence="7" id="KW-1185">Reference proteome</keyword>
<dbReference type="PANTHER" id="PTHR42978:SF6">
    <property type="entry name" value="QUORUM-QUENCHING LACTONASE YTNP-RELATED"/>
    <property type="match status" value="1"/>
</dbReference>
<dbReference type="Pfam" id="PF00753">
    <property type="entry name" value="Lactamase_B"/>
    <property type="match status" value="1"/>
</dbReference>
<organism evidence="6 7">
    <name type="scientific">Hydrogenophaga laconesensis</name>
    <dbReference type="NCBI Taxonomy" id="1805971"/>
    <lineage>
        <taxon>Bacteria</taxon>
        <taxon>Pseudomonadati</taxon>
        <taxon>Pseudomonadota</taxon>
        <taxon>Betaproteobacteria</taxon>
        <taxon>Burkholderiales</taxon>
        <taxon>Comamonadaceae</taxon>
        <taxon>Hydrogenophaga</taxon>
    </lineage>
</organism>
<protein>
    <submittedName>
        <fullName evidence="6">Glyoxylase-like metal-dependent hydrolase (Beta-lactamase superfamily II)</fullName>
    </submittedName>
</protein>
<evidence type="ECO:0000256" key="1">
    <source>
        <dbReference type="ARBA" id="ARBA00007749"/>
    </source>
</evidence>
<reference evidence="6 7" key="1">
    <citation type="submission" date="2023-07" db="EMBL/GenBank/DDBJ databases">
        <title>Sorghum-associated microbial communities from plants grown in Nebraska, USA.</title>
        <authorList>
            <person name="Schachtman D."/>
        </authorList>
    </citation>
    <scope>NUCLEOTIDE SEQUENCE [LARGE SCALE GENOMIC DNA]</scope>
    <source>
        <strain evidence="6 7">BE240</strain>
    </source>
</reference>
<dbReference type="InterPro" id="IPR001279">
    <property type="entry name" value="Metallo-B-lactamas"/>
</dbReference>
<dbReference type="CDD" id="cd16277">
    <property type="entry name" value="metallo-hydrolase-like_MBL-fold"/>
    <property type="match status" value="1"/>
</dbReference>